<evidence type="ECO:0000259" key="2">
    <source>
        <dbReference type="SMART" id="SM00382"/>
    </source>
</evidence>
<accession>A0A6C0EXG7</accession>
<dbReference type="InterPro" id="IPR027417">
    <property type="entry name" value="P-loop_NTPase"/>
</dbReference>
<organism evidence="3">
    <name type="scientific">viral metagenome</name>
    <dbReference type="NCBI Taxonomy" id="1070528"/>
    <lineage>
        <taxon>unclassified sequences</taxon>
        <taxon>metagenomes</taxon>
        <taxon>organismal metagenomes</taxon>
    </lineage>
</organism>
<dbReference type="InterPro" id="IPR050747">
    <property type="entry name" value="Mitochondrial_chaperone_BCS1"/>
</dbReference>
<dbReference type="AlphaFoldDB" id="A0A6C0EXG7"/>
<dbReference type="InterPro" id="IPR003959">
    <property type="entry name" value="ATPase_AAA_core"/>
</dbReference>
<dbReference type="EMBL" id="MN738927">
    <property type="protein sequence ID" value="QHT31935.1"/>
    <property type="molecule type" value="Genomic_DNA"/>
</dbReference>
<dbReference type="PANTHER" id="PTHR23070">
    <property type="entry name" value="BCS1 AAA-TYPE ATPASE"/>
    <property type="match status" value="1"/>
</dbReference>
<dbReference type="GO" id="GO:0005524">
    <property type="term" value="F:ATP binding"/>
    <property type="evidence" value="ECO:0007669"/>
    <property type="project" value="InterPro"/>
</dbReference>
<proteinExistence type="inferred from homology"/>
<dbReference type="GO" id="GO:0016887">
    <property type="term" value="F:ATP hydrolysis activity"/>
    <property type="evidence" value="ECO:0007669"/>
    <property type="project" value="InterPro"/>
</dbReference>
<dbReference type="InterPro" id="IPR003593">
    <property type="entry name" value="AAA+_ATPase"/>
</dbReference>
<dbReference type="Pfam" id="PF00004">
    <property type="entry name" value="AAA"/>
    <property type="match status" value="1"/>
</dbReference>
<comment type="similarity">
    <text evidence="1">Belongs to the AAA ATPase family. BCS1 subfamily.</text>
</comment>
<sequence>MFGFGDVNAELKLMSGNILNMIVFDKFKTGKPVIDAFITTIVLTAVTYLFQFMNNNFTKFIKMINIFDSEFEYFFYKKHIVEYDGKIALSTTYYDSELNQSNSFSDRFRALWIYIIEHANENTTIRHIKEYSFGNTSYNRNRDLGIYMVIQNEKFLISKENQIYACTTIQNEEQDDDNKKSNDRYSKRMNRIEKVTIQLFSYKSDIHIIKEFVENITKNYLASIEDLRDNKRFIYTLIKAKYDDNKYELWDEHLFSSTRKFSNIFFKDKQTLIAKIDFFMNNKEWYFEKGIPYSIGIGMHGPPGTGKTSLIKAIANYTNRHVVVISLKLIKTKKQLDSIFFEERYNTDNKKSSIGFDKKIIVFEDIDCVGDIVLDREKKKQKSITGFGKKLDFDEISNNSKINMGDLIETIVSVENEAEKVSQLPKLLLEDEPLTLDDILNLWDGIRETPGRIMIISSNHYHELDPALIRPGRIDVTLELSYASRSIINEIYSHLFDETIDDKTLKKIKDYFYSPAEIINIYMNEERNKEMFIKRLLKNQHV</sequence>
<dbReference type="Gene3D" id="3.40.50.300">
    <property type="entry name" value="P-loop containing nucleotide triphosphate hydrolases"/>
    <property type="match status" value="1"/>
</dbReference>
<dbReference type="SMART" id="SM00382">
    <property type="entry name" value="AAA"/>
    <property type="match status" value="1"/>
</dbReference>
<feature type="domain" description="AAA+ ATPase" evidence="2">
    <location>
        <begin position="293"/>
        <end position="484"/>
    </location>
</feature>
<protein>
    <recommendedName>
        <fullName evidence="2">AAA+ ATPase domain-containing protein</fullName>
    </recommendedName>
</protein>
<reference evidence="3" key="1">
    <citation type="journal article" date="2020" name="Nature">
        <title>Giant virus diversity and host interactions through global metagenomics.</title>
        <authorList>
            <person name="Schulz F."/>
            <person name="Roux S."/>
            <person name="Paez-Espino D."/>
            <person name="Jungbluth S."/>
            <person name="Walsh D.A."/>
            <person name="Denef V.J."/>
            <person name="McMahon K.D."/>
            <person name="Konstantinidis K.T."/>
            <person name="Eloe-Fadrosh E.A."/>
            <person name="Kyrpides N.C."/>
            <person name="Woyke T."/>
        </authorList>
    </citation>
    <scope>NUCLEOTIDE SEQUENCE</scope>
    <source>
        <strain evidence="3">GVMAG-M-3300009155-48</strain>
    </source>
</reference>
<evidence type="ECO:0000313" key="3">
    <source>
        <dbReference type="EMBL" id="QHT31935.1"/>
    </source>
</evidence>
<dbReference type="SUPFAM" id="SSF52540">
    <property type="entry name" value="P-loop containing nucleoside triphosphate hydrolases"/>
    <property type="match status" value="1"/>
</dbReference>
<name>A0A6C0EXG7_9ZZZZ</name>
<evidence type="ECO:0000256" key="1">
    <source>
        <dbReference type="ARBA" id="ARBA00007448"/>
    </source>
</evidence>